<keyword evidence="3" id="KW-0732">Signal</keyword>
<comment type="caution">
    <text evidence="13">The sequence shown here is derived from an EMBL/GenBank/DDBJ whole genome shotgun (WGS) entry which is preliminary data.</text>
</comment>
<reference evidence="13 14" key="1">
    <citation type="submission" date="2021-06" db="EMBL/GenBank/DDBJ databases">
        <authorList>
            <person name="Palmer J.M."/>
        </authorList>
    </citation>
    <scope>NUCLEOTIDE SEQUENCE [LARGE SCALE GENOMIC DNA]</scope>
    <source>
        <strain evidence="14">if_2019</strain>
        <tissue evidence="13">Muscle</tissue>
    </source>
</reference>
<proteinExistence type="predicted"/>
<keyword evidence="9" id="KW-0325">Glycoprotein</keyword>
<keyword evidence="4" id="KW-0677">Repeat</keyword>
<evidence type="ECO:0000256" key="9">
    <source>
        <dbReference type="ARBA" id="ARBA00023180"/>
    </source>
</evidence>
<feature type="domain" description="Calsyntenin C-terminal" evidence="12">
    <location>
        <begin position="1"/>
        <end position="153"/>
    </location>
</feature>
<organism evidence="13 14">
    <name type="scientific">Ilyodon furcidens</name>
    <name type="common">goldbreast splitfin</name>
    <dbReference type="NCBI Taxonomy" id="33524"/>
    <lineage>
        <taxon>Eukaryota</taxon>
        <taxon>Metazoa</taxon>
        <taxon>Chordata</taxon>
        <taxon>Craniata</taxon>
        <taxon>Vertebrata</taxon>
        <taxon>Euteleostomi</taxon>
        <taxon>Actinopterygii</taxon>
        <taxon>Neopterygii</taxon>
        <taxon>Teleostei</taxon>
        <taxon>Neoteleostei</taxon>
        <taxon>Acanthomorphata</taxon>
        <taxon>Ovalentaria</taxon>
        <taxon>Atherinomorphae</taxon>
        <taxon>Cyprinodontiformes</taxon>
        <taxon>Goodeidae</taxon>
        <taxon>Ilyodon</taxon>
    </lineage>
</organism>
<evidence type="ECO:0000256" key="4">
    <source>
        <dbReference type="ARBA" id="ARBA00022737"/>
    </source>
</evidence>
<keyword evidence="6" id="KW-0130">Cell adhesion</keyword>
<evidence type="ECO:0000259" key="12">
    <source>
        <dbReference type="Pfam" id="PF19699"/>
    </source>
</evidence>
<dbReference type="Proteomes" id="UP001482620">
    <property type="component" value="Unassembled WGS sequence"/>
</dbReference>
<feature type="transmembrane region" description="Helical" evidence="11">
    <location>
        <begin position="94"/>
        <end position="117"/>
    </location>
</feature>
<feature type="compositionally biased region" description="Acidic residues" evidence="10">
    <location>
        <begin position="190"/>
        <end position="199"/>
    </location>
</feature>
<evidence type="ECO:0000256" key="7">
    <source>
        <dbReference type="ARBA" id="ARBA00022989"/>
    </source>
</evidence>
<gene>
    <name evidence="13" type="ORF">ILYODFUR_018714</name>
</gene>
<keyword evidence="14" id="KW-1185">Reference proteome</keyword>
<evidence type="ECO:0000256" key="2">
    <source>
        <dbReference type="ARBA" id="ARBA00022692"/>
    </source>
</evidence>
<protein>
    <recommendedName>
        <fullName evidence="12">Calsyntenin C-terminal domain-containing protein</fullName>
    </recommendedName>
</protein>
<keyword evidence="7 11" id="KW-1133">Transmembrane helix</keyword>
<name>A0ABV0SQE1_9TELE</name>
<keyword evidence="5" id="KW-0106">Calcium</keyword>
<dbReference type="Pfam" id="PF19699">
    <property type="entry name" value="CLSTN_C"/>
    <property type="match status" value="1"/>
</dbReference>
<keyword evidence="8 11" id="KW-0472">Membrane</keyword>
<sequence length="224" mass="25317">VDSMAHYEQVLRQLCYRNWRPASLTERRFRLTCSELNGRYTSNEFNLEVSVLHHTAPMEHVNHMAAQSQYMRPVHHPLMIHTLNSHMSGPAPPAATVVIVVCIAALVIIVVIGIYRIHATHQEGSRDDEDEIKDPESDWESSGLNITVNPMEDIRGPQALEEAARGEECEEEDEDDDAELVGGMTILESDSSDEEEEEENKGREEVNGRKQNGKSEWDSSCVTY</sequence>
<evidence type="ECO:0000256" key="3">
    <source>
        <dbReference type="ARBA" id="ARBA00022729"/>
    </source>
</evidence>
<evidence type="ECO:0000256" key="11">
    <source>
        <dbReference type="SAM" id="Phobius"/>
    </source>
</evidence>
<evidence type="ECO:0000313" key="14">
    <source>
        <dbReference type="Proteomes" id="UP001482620"/>
    </source>
</evidence>
<evidence type="ECO:0000256" key="10">
    <source>
        <dbReference type="SAM" id="MobiDB-lite"/>
    </source>
</evidence>
<evidence type="ECO:0000256" key="8">
    <source>
        <dbReference type="ARBA" id="ARBA00023136"/>
    </source>
</evidence>
<feature type="compositionally biased region" description="Acidic residues" evidence="10">
    <location>
        <begin position="168"/>
        <end position="179"/>
    </location>
</feature>
<evidence type="ECO:0000313" key="13">
    <source>
        <dbReference type="EMBL" id="MEQ2221738.1"/>
    </source>
</evidence>
<feature type="non-terminal residue" evidence="13">
    <location>
        <position position="1"/>
    </location>
</feature>
<dbReference type="PANTHER" id="PTHR14139">
    <property type="entry name" value="CALSYNTENIN"/>
    <property type="match status" value="1"/>
</dbReference>
<dbReference type="EMBL" id="JAHRIQ010001832">
    <property type="protein sequence ID" value="MEQ2221738.1"/>
    <property type="molecule type" value="Genomic_DNA"/>
</dbReference>
<accession>A0ABV0SQE1</accession>
<evidence type="ECO:0000256" key="5">
    <source>
        <dbReference type="ARBA" id="ARBA00022837"/>
    </source>
</evidence>
<comment type="subcellular location">
    <subcellularLocation>
        <location evidence="1">Membrane</location>
        <topology evidence="1">Single-pass type I membrane protein</topology>
    </subcellularLocation>
</comment>
<dbReference type="PANTHER" id="PTHR14139:SF6">
    <property type="entry name" value="CALSYNTENIN-2 ISOFORM X1-RELATED"/>
    <property type="match status" value="1"/>
</dbReference>
<feature type="region of interest" description="Disordered" evidence="10">
    <location>
        <begin position="122"/>
        <end position="224"/>
    </location>
</feature>
<evidence type="ECO:0000256" key="6">
    <source>
        <dbReference type="ARBA" id="ARBA00022889"/>
    </source>
</evidence>
<keyword evidence="2 11" id="KW-0812">Transmembrane</keyword>
<feature type="compositionally biased region" description="Basic and acidic residues" evidence="10">
    <location>
        <begin position="200"/>
        <end position="217"/>
    </location>
</feature>
<evidence type="ECO:0000256" key="1">
    <source>
        <dbReference type="ARBA" id="ARBA00004479"/>
    </source>
</evidence>
<dbReference type="InterPro" id="IPR045588">
    <property type="entry name" value="CLSTN_C"/>
</dbReference>
<feature type="compositionally biased region" description="Acidic residues" evidence="10">
    <location>
        <begin position="126"/>
        <end position="139"/>
    </location>
</feature>